<dbReference type="KEGG" id="nah:F5544_44340"/>
<gene>
    <name evidence="2" type="ORF">F5544_44340</name>
</gene>
<dbReference type="AlphaFoldDB" id="A0A6G9YU94"/>
<sequence>MDTRITDPAQLPAVFEERLNAGDVAGVLALLAPGAVMRTTSGAVITGRDDLHREISGTVAAGARLANTPRHALVAADSALLVTDWTLEIDAPDGTRVFPSGTTANIARQVDGGQWRFAVLNPLGTV</sequence>
<feature type="domain" description="DUF4440" evidence="1">
    <location>
        <begin position="15"/>
        <end position="116"/>
    </location>
</feature>
<proteinExistence type="predicted"/>
<dbReference type="EMBL" id="CP046172">
    <property type="protein sequence ID" value="QIS16671.1"/>
    <property type="molecule type" value="Genomic_DNA"/>
</dbReference>
<evidence type="ECO:0000313" key="2">
    <source>
        <dbReference type="EMBL" id="QIS16671.1"/>
    </source>
</evidence>
<keyword evidence="3" id="KW-1185">Reference proteome</keyword>
<evidence type="ECO:0000313" key="3">
    <source>
        <dbReference type="Proteomes" id="UP000503540"/>
    </source>
</evidence>
<dbReference type="InterPro" id="IPR027843">
    <property type="entry name" value="DUF4440"/>
</dbReference>
<organism evidence="2 3">
    <name type="scientific">Nocardia arthritidis</name>
    <dbReference type="NCBI Taxonomy" id="228602"/>
    <lineage>
        <taxon>Bacteria</taxon>
        <taxon>Bacillati</taxon>
        <taxon>Actinomycetota</taxon>
        <taxon>Actinomycetes</taxon>
        <taxon>Mycobacteriales</taxon>
        <taxon>Nocardiaceae</taxon>
        <taxon>Nocardia</taxon>
    </lineage>
</organism>
<dbReference type="RefSeq" id="WP_167478707.1">
    <property type="nucleotide sequence ID" value="NZ_CP046172.1"/>
</dbReference>
<reference evidence="2 3" key="1">
    <citation type="journal article" date="2019" name="ACS Chem. Biol.">
        <title>Identification and Mobilization of a Cryptic Antibiotic Biosynthesis Gene Locus from a Human-Pathogenic Nocardia Isolate.</title>
        <authorList>
            <person name="Herisse M."/>
            <person name="Ishida K."/>
            <person name="Porter J.L."/>
            <person name="Howden B."/>
            <person name="Hertweck C."/>
            <person name="Stinear T.P."/>
            <person name="Pidot S.J."/>
        </authorList>
    </citation>
    <scope>NUCLEOTIDE SEQUENCE [LARGE SCALE GENOMIC DNA]</scope>
    <source>
        <strain evidence="2 3">AUSMDU00012717</strain>
    </source>
</reference>
<name>A0A6G9YU94_9NOCA</name>
<accession>A0A6G9YU94</accession>
<dbReference type="Gene3D" id="3.10.450.50">
    <property type="match status" value="1"/>
</dbReference>
<evidence type="ECO:0000259" key="1">
    <source>
        <dbReference type="Pfam" id="PF14534"/>
    </source>
</evidence>
<protein>
    <submittedName>
        <fullName evidence="2">DUF4440 domain-containing protein</fullName>
    </submittedName>
</protein>
<dbReference type="Pfam" id="PF14534">
    <property type="entry name" value="DUF4440"/>
    <property type="match status" value="1"/>
</dbReference>
<dbReference type="SUPFAM" id="SSF54427">
    <property type="entry name" value="NTF2-like"/>
    <property type="match status" value="1"/>
</dbReference>
<dbReference type="InterPro" id="IPR032710">
    <property type="entry name" value="NTF2-like_dom_sf"/>
</dbReference>
<dbReference type="Proteomes" id="UP000503540">
    <property type="component" value="Chromosome"/>
</dbReference>